<name>A0A9P7GI78_9AGAR</name>
<reference evidence="2" key="2">
    <citation type="submission" date="2021-10" db="EMBL/GenBank/DDBJ databases">
        <title>Phylogenomics reveals ancestral predisposition of the termite-cultivated fungus Termitomyces towards a domesticated lifestyle.</title>
        <authorList>
            <person name="Auxier B."/>
            <person name="Grum-Grzhimaylo A."/>
            <person name="Cardenas M.E."/>
            <person name="Lodge J.D."/>
            <person name="Laessoe T."/>
            <person name="Pedersen O."/>
            <person name="Smith M.E."/>
            <person name="Kuyper T.W."/>
            <person name="Franco-Molano E.A."/>
            <person name="Baroni T.J."/>
            <person name="Aanen D.K."/>
        </authorList>
    </citation>
    <scope>NUCLEOTIDE SEQUENCE</scope>
    <source>
        <strain evidence="2">D49</strain>
    </source>
</reference>
<dbReference type="AlphaFoldDB" id="A0A9P7GI78"/>
<dbReference type="EMBL" id="JABCKI010000535">
    <property type="protein sequence ID" value="KAG5650164.1"/>
    <property type="molecule type" value="Genomic_DNA"/>
</dbReference>
<dbReference type="Proteomes" id="UP000717328">
    <property type="component" value="Unassembled WGS sequence"/>
</dbReference>
<sequence length="211" mass="22905">MSATLAFLMTRWMQRFTQKERDYFNEVFEENPHARERIWLRVYKWLKRALGRTARASDNVDAVGAIGDPVDIGPADTESAKAAAVPGGEAAGGGNSMASTLEHPIPAISQGSEAGPSVAVVEEVFQPSNTVYPPVNTDSGHVNPPTSQGAEATKSFIKTLLSIVQSWNVGHGLARLFQNFLLRAPQNLADRERNAPQMGSMDAGETRVDNR</sequence>
<organism evidence="2 3">
    <name type="scientific">Sphagnurus paluster</name>
    <dbReference type="NCBI Taxonomy" id="117069"/>
    <lineage>
        <taxon>Eukaryota</taxon>
        <taxon>Fungi</taxon>
        <taxon>Dikarya</taxon>
        <taxon>Basidiomycota</taxon>
        <taxon>Agaricomycotina</taxon>
        <taxon>Agaricomycetes</taxon>
        <taxon>Agaricomycetidae</taxon>
        <taxon>Agaricales</taxon>
        <taxon>Tricholomatineae</taxon>
        <taxon>Lyophyllaceae</taxon>
        <taxon>Sphagnurus</taxon>
    </lineage>
</organism>
<evidence type="ECO:0000313" key="2">
    <source>
        <dbReference type="EMBL" id="KAG5650164.1"/>
    </source>
</evidence>
<keyword evidence="3" id="KW-1185">Reference proteome</keyword>
<gene>
    <name evidence="2" type="ORF">H0H81_000501</name>
</gene>
<evidence type="ECO:0000313" key="3">
    <source>
        <dbReference type="Proteomes" id="UP000717328"/>
    </source>
</evidence>
<comment type="caution">
    <text evidence="2">The sequence shown here is derived from an EMBL/GenBank/DDBJ whole genome shotgun (WGS) entry which is preliminary data.</text>
</comment>
<feature type="non-terminal residue" evidence="2">
    <location>
        <position position="211"/>
    </location>
</feature>
<protein>
    <submittedName>
        <fullName evidence="2">Uncharacterized protein</fullName>
    </submittedName>
</protein>
<reference evidence="2" key="1">
    <citation type="submission" date="2021-02" db="EMBL/GenBank/DDBJ databases">
        <authorList>
            <person name="Nieuwenhuis M."/>
            <person name="Van De Peppel L.J.J."/>
        </authorList>
    </citation>
    <scope>NUCLEOTIDE SEQUENCE</scope>
    <source>
        <strain evidence="2">D49</strain>
    </source>
</reference>
<accession>A0A9P7GI78</accession>
<feature type="region of interest" description="Disordered" evidence="1">
    <location>
        <begin position="191"/>
        <end position="211"/>
    </location>
</feature>
<evidence type="ECO:0000256" key="1">
    <source>
        <dbReference type="SAM" id="MobiDB-lite"/>
    </source>
</evidence>
<proteinExistence type="predicted"/>